<comment type="caution">
    <text evidence="1">The sequence shown here is derived from an EMBL/GenBank/DDBJ whole genome shotgun (WGS) entry which is preliminary data.</text>
</comment>
<dbReference type="Proteomes" id="UP001193441">
    <property type="component" value="Unassembled WGS sequence"/>
</dbReference>
<dbReference type="EMBL" id="QQRD01000002">
    <property type="protein sequence ID" value="MXR56720.1"/>
    <property type="molecule type" value="Genomic_DNA"/>
</dbReference>
<dbReference type="InterPro" id="IPR029056">
    <property type="entry name" value="Ribokinase-like"/>
</dbReference>
<dbReference type="AlphaFoldDB" id="A0AAW9XGH0"/>
<evidence type="ECO:0000313" key="1">
    <source>
        <dbReference type="EMBL" id="MXR56720.1"/>
    </source>
</evidence>
<evidence type="ECO:0000313" key="2">
    <source>
        <dbReference type="Proteomes" id="UP001193441"/>
    </source>
</evidence>
<dbReference type="RefSeq" id="WP_160583879.1">
    <property type="nucleotide sequence ID" value="NZ_QQRD01000002.1"/>
</dbReference>
<protein>
    <submittedName>
        <fullName evidence="1">Uncharacterized protein</fullName>
    </submittedName>
</protein>
<dbReference type="Gene3D" id="3.40.1190.20">
    <property type="match status" value="1"/>
</dbReference>
<name>A0AAW9XGH0_MESFC</name>
<gene>
    <name evidence="1" type="ORF">DR094_01765</name>
</gene>
<accession>A0AAW9XGH0</accession>
<proteinExistence type="predicted"/>
<organism evidence="1 2">
    <name type="scientific">Mesomycoplasma flocculare</name>
    <name type="common">Mycoplasma flocculare</name>
    <dbReference type="NCBI Taxonomy" id="2128"/>
    <lineage>
        <taxon>Bacteria</taxon>
        <taxon>Bacillati</taxon>
        <taxon>Mycoplasmatota</taxon>
        <taxon>Mycoplasmoidales</taxon>
        <taxon>Metamycoplasmataceae</taxon>
        <taxon>Mesomycoplasma</taxon>
    </lineage>
</organism>
<reference evidence="1" key="1">
    <citation type="submission" date="2018-07" db="EMBL/GenBank/DDBJ databases">
        <title>Genetic characterization of Mycoplasma hyopneumoniae, M. hyorhinis and M. flocculare isolates through whole genome sequencing analysis: comparative analysis of sequence types and putative genes involved in virulence.</title>
        <authorList>
            <person name="Fourour S."/>
            <person name="Lucas P."/>
            <person name="Touzain F."/>
            <person name="Tocqueville V."/>
            <person name="Kempf I."/>
            <person name="Marois-Crehan C."/>
        </authorList>
    </citation>
    <scope>NUCLEOTIDE SEQUENCE</scope>
    <source>
        <strain evidence="1">MF22</strain>
    </source>
</reference>
<sequence>MGIAELKQLAQIINLIKCKNIKLIFDIDIPNFIDLLEFRPFLIKPNVTELQKIFAHTGIPNFT</sequence>
<dbReference type="SUPFAM" id="SSF53613">
    <property type="entry name" value="Ribokinase-like"/>
    <property type="match status" value="1"/>
</dbReference>